<dbReference type="GO" id="GO:0005524">
    <property type="term" value="F:ATP binding"/>
    <property type="evidence" value="ECO:0007669"/>
    <property type="project" value="InterPro"/>
</dbReference>
<dbReference type="Pfam" id="PF06470">
    <property type="entry name" value="SMC_hinge"/>
    <property type="match status" value="1"/>
</dbReference>
<dbReference type="PANTHER" id="PTHR43977">
    <property type="entry name" value="STRUCTURAL MAINTENANCE OF CHROMOSOMES PROTEIN 3"/>
    <property type="match status" value="1"/>
</dbReference>
<dbReference type="InterPro" id="IPR010935">
    <property type="entry name" value="SMC_hinge"/>
</dbReference>
<dbReference type="SMART" id="SM00968">
    <property type="entry name" value="SMC_hinge"/>
    <property type="match status" value="1"/>
</dbReference>
<feature type="region of interest" description="Disordered" evidence="3">
    <location>
        <begin position="357"/>
        <end position="381"/>
    </location>
</feature>
<gene>
    <name evidence="5" type="ORF">NERG_02459</name>
</gene>
<evidence type="ECO:0000256" key="1">
    <source>
        <dbReference type="ARBA" id="ARBA00023054"/>
    </source>
</evidence>
<dbReference type="Gene3D" id="1.20.1060.20">
    <property type="match status" value="1"/>
</dbReference>
<proteinExistence type="predicted"/>
<name>H8ZFT8_NEMA1</name>
<dbReference type="GO" id="GO:0005694">
    <property type="term" value="C:chromosome"/>
    <property type="evidence" value="ECO:0007669"/>
    <property type="project" value="InterPro"/>
</dbReference>
<dbReference type="Gene3D" id="3.30.70.1620">
    <property type="match status" value="1"/>
</dbReference>
<dbReference type="EMBL" id="JH604641">
    <property type="protein sequence ID" value="EHY64490.1"/>
    <property type="molecule type" value="Genomic_DNA"/>
</dbReference>
<evidence type="ECO:0000256" key="3">
    <source>
        <dbReference type="SAM" id="MobiDB-lite"/>
    </source>
</evidence>
<dbReference type="AlphaFoldDB" id="H8ZFT8"/>
<dbReference type="InterPro" id="IPR003395">
    <property type="entry name" value="RecF/RecN/SMC_N"/>
</dbReference>
<dbReference type="Gene3D" id="3.40.50.300">
    <property type="entry name" value="P-loop containing nucleotide triphosphate hydrolases"/>
    <property type="match status" value="1"/>
</dbReference>
<evidence type="ECO:0000259" key="4">
    <source>
        <dbReference type="SMART" id="SM00968"/>
    </source>
</evidence>
<sequence length="844" mass="97838">MFLESIEAEGFKSYGAHTVISPIDKSFTAITGLNGTGKSNILDAICFVLGVDTPRLLRSASIKDLIFKQAKRTSGSAKVSLIFNNKEKEKGPMGYAEIDIIKLTRIITEDGKTKYLLNDHNVSTKTVTRLLQCVGLSSSKAGYNPNGVRVEKQAPYFIVMQGRVSRILSMKSAQFLTLLEECAGTSVYRTEKYKASSTLEKKEKKLLETKETLSKTIFPFLERLRRERDEYYAHKEATEKRQILQDTLVRCKEAIQYKEAESAIEERERIIVRLSEIEREIEEKTKEIVDVDVVDVDIASIQERIDNRKREITRMMIDQQEEERHAAHRIIERKEKEIQQILKGCEDTIKNLNIERMVSTEETENSEKTEEPEKEGKSAQTKIETLLARLEDKERAFLQADRQKDSLEKERKREMLSTEVEKIQRNLEIAQEGIEIAQKKGLTEELSAHRISLHKKCPVRPLDVIRREIERIKRELGYPIRDGVYGKVKELLEVVDPAYEISVGVVIGGRKEYLVVENEEIGRKVIDELSREGRRIDVIPLNKIITRRIEPKKEDRARAYGSIPLIEAITYPQEIKKAMEYLLGGYILAKNRKTAVDLRDKESISSVTLEGELFDRRGTITGGSLDTSKYKFEKTKRKEELLLLEKEEEQVRKTLKECTLQELNESTEFLKLTSLKKTLSDRISQVKAEIEVLGRECVRKDEIKSISESIQILTEVKNKIDLRYTERDRTSEKLKEIEEALKVSKEKEAKLQEEIKRDESDKLNGIKNNEVNRARRSIQIKERKRIEMDVDLIKKEKIKHEMRYKKIEHVTPMNRKNKSKKTKEELELEYAQAEEELNFIKSIP</sequence>
<reference evidence="5" key="1">
    <citation type="submission" date="2011-03" db="EMBL/GenBank/DDBJ databases">
        <title>The Genome Sequence of Nematocida sp1 strain ERTm2.</title>
        <authorList>
            <consortium name="The Broad Institute Genome Sequencing Platform"/>
            <consortium name="The Broad Institute Genome Sequencing Center for Infectious Disease"/>
            <person name="Cuomo C."/>
            <person name="Troemel E."/>
            <person name="Young S.K."/>
            <person name="Zeng Q."/>
            <person name="Gargeya S."/>
            <person name="Fitzgerald M."/>
            <person name="Haas B."/>
            <person name="Abouelleil A."/>
            <person name="Alvarado L."/>
            <person name="Arachchi H.M."/>
            <person name="Berlin A."/>
            <person name="Brown A."/>
            <person name="Chapman S.B."/>
            <person name="Chen Z."/>
            <person name="Dunbar C."/>
            <person name="Freedman E."/>
            <person name="Gearin G."/>
            <person name="Gellesch M."/>
            <person name="Goldberg J."/>
            <person name="Griggs A."/>
            <person name="Gujja S."/>
            <person name="Heilman E.R."/>
            <person name="Heiman D."/>
            <person name="Howarth C."/>
            <person name="Larson L."/>
            <person name="Lui A."/>
            <person name="MacDonald P.J.P."/>
            <person name="Mehta T."/>
            <person name="Montmayeur A."/>
            <person name="Murphy C."/>
            <person name="Neiman D."/>
            <person name="Pearson M."/>
            <person name="Priest M."/>
            <person name="Roberts A."/>
            <person name="Saif S."/>
            <person name="Shea T."/>
            <person name="Shenoy N."/>
            <person name="Sisk P."/>
            <person name="Stolte C."/>
            <person name="Sykes S."/>
            <person name="White J."/>
            <person name="Yandava C."/>
            <person name="Wortman J."/>
            <person name="Nusbaum C."/>
            <person name="Birren B."/>
        </authorList>
    </citation>
    <scope>NUCLEOTIDE SEQUENCE</scope>
    <source>
        <strain evidence="5">ERTm2</strain>
    </source>
</reference>
<feature type="coiled-coil region" evidence="2">
    <location>
        <begin position="637"/>
        <end position="696"/>
    </location>
</feature>
<dbReference type="InterPro" id="IPR027417">
    <property type="entry name" value="P-loop_NTPase"/>
</dbReference>
<keyword evidence="1 2" id="KW-0175">Coiled coil</keyword>
<dbReference type="Pfam" id="PF02463">
    <property type="entry name" value="SMC_N"/>
    <property type="match status" value="1"/>
</dbReference>
<feature type="domain" description="SMC hinge" evidence="4">
    <location>
        <begin position="482"/>
        <end position="599"/>
    </location>
</feature>
<evidence type="ECO:0000256" key="2">
    <source>
        <dbReference type="SAM" id="Coils"/>
    </source>
</evidence>
<dbReference type="STRING" id="944018.H8ZFT8"/>
<dbReference type="SUPFAM" id="SSF52540">
    <property type="entry name" value="P-loop containing nucleoside triphosphate hydrolases"/>
    <property type="match status" value="1"/>
</dbReference>
<dbReference type="InterPro" id="IPR036277">
    <property type="entry name" value="SMC_hinge_sf"/>
</dbReference>
<dbReference type="GO" id="GO:0007059">
    <property type="term" value="P:chromosome segregation"/>
    <property type="evidence" value="ECO:0007669"/>
    <property type="project" value="UniProtKB-ARBA"/>
</dbReference>
<organism evidence="5">
    <name type="scientific">Nematocida ausubeli (strain ATCC PRA-371 / ERTm2)</name>
    <name type="common">Nematode killer fungus</name>
    <dbReference type="NCBI Taxonomy" id="1913371"/>
    <lineage>
        <taxon>Eukaryota</taxon>
        <taxon>Fungi</taxon>
        <taxon>Fungi incertae sedis</taxon>
        <taxon>Microsporidia</taxon>
        <taxon>Nematocida</taxon>
    </lineage>
</organism>
<feature type="compositionally biased region" description="Basic and acidic residues" evidence="3">
    <location>
        <begin position="365"/>
        <end position="377"/>
    </location>
</feature>
<feature type="coiled-coil region" evidence="2">
    <location>
        <begin position="383"/>
        <end position="440"/>
    </location>
</feature>
<dbReference type="GO" id="GO:0051276">
    <property type="term" value="P:chromosome organization"/>
    <property type="evidence" value="ECO:0007669"/>
    <property type="project" value="InterPro"/>
</dbReference>
<dbReference type="Proteomes" id="UP000005622">
    <property type="component" value="Unassembled WGS sequence"/>
</dbReference>
<feature type="coiled-coil region" evidence="2">
    <location>
        <begin position="221"/>
        <end position="337"/>
    </location>
</feature>
<accession>H8ZFT8</accession>
<protein>
    <submittedName>
        <fullName evidence="5">Structural maintenance of chromosome 2</fullName>
    </submittedName>
</protein>
<feature type="coiled-coil region" evidence="2">
    <location>
        <begin position="816"/>
        <end position="843"/>
    </location>
</feature>
<dbReference type="HOGENOM" id="CLU_347177_0_0_1"/>
<evidence type="ECO:0000313" key="5">
    <source>
        <dbReference type="EMBL" id="EHY64490.1"/>
    </source>
</evidence>
<dbReference type="SUPFAM" id="SSF75553">
    <property type="entry name" value="Smc hinge domain"/>
    <property type="match status" value="1"/>
</dbReference>
<feature type="coiled-coil region" evidence="2">
    <location>
        <begin position="727"/>
        <end position="761"/>
    </location>
</feature>